<organism evidence="5 7">
    <name type="scientific">Actinomadura nitritigenes</name>
    <dbReference type="NCBI Taxonomy" id="134602"/>
    <lineage>
        <taxon>Bacteria</taxon>
        <taxon>Bacillati</taxon>
        <taxon>Actinomycetota</taxon>
        <taxon>Actinomycetes</taxon>
        <taxon>Streptosporangiales</taxon>
        <taxon>Thermomonosporaceae</taxon>
        <taxon>Actinomadura</taxon>
    </lineage>
</organism>
<name>A0ABS3RGC7_9ACTN</name>
<reference evidence="5 7" key="1">
    <citation type="submission" date="2021-03" db="EMBL/GenBank/DDBJ databases">
        <authorList>
            <person name="Kanchanasin P."/>
            <person name="Saeng-In P."/>
            <person name="Phongsopitanun W."/>
            <person name="Yuki M."/>
            <person name="Kudo T."/>
            <person name="Ohkuma M."/>
            <person name="Tanasupawat S."/>
        </authorList>
    </citation>
    <scope>NUCLEOTIDE SEQUENCE [LARGE SCALE GENOMIC DNA]</scope>
    <source>
        <strain evidence="5 7">L46</strain>
    </source>
</reference>
<evidence type="ECO:0000256" key="1">
    <source>
        <dbReference type="SAM" id="MobiDB-lite"/>
    </source>
</evidence>
<evidence type="ECO:0000313" key="6">
    <source>
        <dbReference type="EMBL" id="MBO2445360.1"/>
    </source>
</evidence>
<evidence type="ECO:0000313" key="5">
    <source>
        <dbReference type="EMBL" id="MBO2445294.1"/>
    </source>
</evidence>
<feature type="domain" description="Integrase catalytic" evidence="2">
    <location>
        <begin position="4"/>
        <end position="30"/>
    </location>
</feature>
<feature type="region of interest" description="Disordered" evidence="1">
    <location>
        <begin position="19"/>
        <end position="38"/>
    </location>
</feature>
<dbReference type="Proteomes" id="UP000666915">
    <property type="component" value="Unassembled WGS sequence"/>
</dbReference>
<gene>
    <name evidence="3" type="ORF">J4557_20690</name>
    <name evidence="4" type="ORF">J4557_35755</name>
    <name evidence="5" type="ORF">J4557_48120</name>
    <name evidence="6" type="ORF">J4557_48480</name>
</gene>
<protein>
    <submittedName>
        <fullName evidence="5">Integrase core domain-containing protein</fullName>
    </submittedName>
</protein>
<sequence length="38" mass="4342">SNTQRTHRLAPWLEYYNTQRPHTALGGHPPISRLSPTS</sequence>
<dbReference type="EMBL" id="JAGEOK010000076">
    <property type="protein sequence ID" value="MBO2445360.1"/>
    <property type="molecule type" value="Genomic_DNA"/>
</dbReference>
<dbReference type="EMBL" id="JAGEOK010000029">
    <property type="protein sequence ID" value="MBO2442896.1"/>
    <property type="molecule type" value="Genomic_DNA"/>
</dbReference>
<keyword evidence="7" id="KW-1185">Reference proteome</keyword>
<proteinExistence type="predicted"/>
<dbReference type="InterPro" id="IPR001584">
    <property type="entry name" value="Integrase_cat-core"/>
</dbReference>
<evidence type="ECO:0000259" key="2">
    <source>
        <dbReference type="Pfam" id="PF13683"/>
    </source>
</evidence>
<dbReference type="RefSeq" id="WP_208268587.1">
    <property type="nucleotide sequence ID" value="NZ_JAGEOK010000013.1"/>
</dbReference>
<dbReference type="EMBL" id="JAGEOK010000071">
    <property type="protein sequence ID" value="MBO2445294.1"/>
    <property type="molecule type" value="Genomic_DNA"/>
</dbReference>
<comment type="caution">
    <text evidence="5">The sequence shown here is derived from an EMBL/GenBank/DDBJ whole genome shotgun (WGS) entry which is preliminary data.</text>
</comment>
<feature type="non-terminal residue" evidence="5">
    <location>
        <position position="1"/>
    </location>
</feature>
<dbReference type="Pfam" id="PF13683">
    <property type="entry name" value="rve_3"/>
    <property type="match status" value="1"/>
</dbReference>
<evidence type="ECO:0000313" key="4">
    <source>
        <dbReference type="EMBL" id="MBO2442896.1"/>
    </source>
</evidence>
<evidence type="ECO:0000313" key="7">
    <source>
        <dbReference type="Proteomes" id="UP000666915"/>
    </source>
</evidence>
<evidence type="ECO:0000313" key="3">
    <source>
        <dbReference type="EMBL" id="MBO2439948.1"/>
    </source>
</evidence>
<accession>A0ABS3RGC7</accession>
<dbReference type="EMBL" id="JAGEOK010000013">
    <property type="protein sequence ID" value="MBO2439948.1"/>
    <property type="molecule type" value="Genomic_DNA"/>
</dbReference>